<evidence type="ECO:0000313" key="5">
    <source>
        <dbReference type="Proteomes" id="UP000060787"/>
    </source>
</evidence>
<dbReference type="Proteomes" id="UP000060787">
    <property type="component" value="Chromosome"/>
</dbReference>
<dbReference type="STRING" id="84531.LA76x_2427"/>
<dbReference type="SUPFAM" id="SSF48498">
    <property type="entry name" value="Tetracyclin repressor-like, C-terminal domain"/>
    <property type="match status" value="1"/>
</dbReference>
<dbReference type="Pfam" id="PF00440">
    <property type="entry name" value="TetR_N"/>
    <property type="match status" value="1"/>
</dbReference>
<sequence length="195" mass="21119">MNRKAASPAQPLPARERILQTAHDLFYLEGIRATGIDRVIAESGVTKVTLYRHFPSKNALILAFLHYRHERWMTWFDAALLRHGARPGHGAAALVPALAEWFAHPHFRGCAFINAVAEIGPALPEAVECSRRHKLELAERIAALLPETAEREARAGAIAQAFDGAIVRAAADPGAAQSALDGLALTIEALSAPDR</sequence>
<dbReference type="InterPro" id="IPR036271">
    <property type="entry name" value="Tet_transcr_reg_TetR-rel_C_sf"/>
</dbReference>
<evidence type="ECO:0000313" key="4">
    <source>
        <dbReference type="EMBL" id="ALN80557.1"/>
    </source>
</evidence>
<feature type="domain" description="HTH tetR-type" evidence="3">
    <location>
        <begin position="12"/>
        <end position="72"/>
    </location>
</feature>
<dbReference type="RefSeq" id="WP_057917834.1">
    <property type="nucleotide sequence ID" value="NZ_CP011129.1"/>
</dbReference>
<dbReference type="SUPFAM" id="SSF46689">
    <property type="entry name" value="Homeodomain-like"/>
    <property type="match status" value="1"/>
</dbReference>
<gene>
    <name evidence="4" type="ORF">LA76x_2427</name>
</gene>
<dbReference type="eggNOG" id="COG1309">
    <property type="taxonomic scope" value="Bacteria"/>
</dbReference>
<dbReference type="PANTHER" id="PTHR30055">
    <property type="entry name" value="HTH-TYPE TRANSCRIPTIONAL REGULATOR RUTR"/>
    <property type="match status" value="1"/>
</dbReference>
<keyword evidence="1 2" id="KW-0238">DNA-binding</keyword>
<protein>
    <submittedName>
        <fullName evidence="4">Bacterial regulatory, tetR family protein</fullName>
    </submittedName>
</protein>
<accession>A0A0S2FAR9</accession>
<feature type="DNA-binding region" description="H-T-H motif" evidence="2">
    <location>
        <begin position="35"/>
        <end position="54"/>
    </location>
</feature>
<evidence type="ECO:0000259" key="3">
    <source>
        <dbReference type="PROSITE" id="PS50977"/>
    </source>
</evidence>
<dbReference type="PANTHER" id="PTHR30055:SF200">
    <property type="entry name" value="HTH-TYPE TRANSCRIPTIONAL REPRESSOR BDCR"/>
    <property type="match status" value="1"/>
</dbReference>
<name>A0A0S2FAR9_LYSAN</name>
<dbReference type="InterPro" id="IPR001647">
    <property type="entry name" value="HTH_TetR"/>
</dbReference>
<dbReference type="KEGG" id="lab:LA76x_2427"/>
<evidence type="ECO:0000256" key="2">
    <source>
        <dbReference type="PROSITE-ProRule" id="PRU00335"/>
    </source>
</evidence>
<dbReference type="EMBL" id="CP011129">
    <property type="protein sequence ID" value="ALN80557.1"/>
    <property type="molecule type" value="Genomic_DNA"/>
</dbReference>
<dbReference type="GO" id="GO:0000976">
    <property type="term" value="F:transcription cis-regulatory region binding"/>
    <property type="evidence" value="ECO:0007669"/>
    <property type="project" value="TreeGrafter"/>
</dbReference>
<organism evidence="4 5">
    <name type="scientific">Lysobacter antibioticus</name>
    <dbReference type="NCBI Taxonomy" id="84531"/>
    <lineage>
        <taxon>Bacteria</taxon>
        <taxon>Pseudomonadati</taxon>
        <taxon>Pseudomonadota</taxon>
        <taxon>Gammaproteobacteria</taxon>
        <taxon>Lysobacterales</taxon>
        <taxon>Lysobacteraceae</taxon>
        <taxon>Lysobacter</taxon>
    </lineage>
</organism>
<dbReference type="AlphaFoldDB" id="A0A0S2FAR9"/>
<dbReference type="PROSITE" id="PS50977">
    <property type="entry name" value="HTH_TETR_2"/>
    <property type="match status" value="1"/>
</dbReference>
<dbReference type="PATRIC" id="fig|84531.8.peg.2436"/>
<keyword evidence="5" id="KW-1185">Reference proteome</keyword>
<dbReference type="InterPro" id="IPR050109">
    <property type="entry name" value="HTH-type_TetR-like_transc_reg"/>
</dbReference>
<dbReference type="PRINTS" id="PR00455">
    <property type="entry name" value="HTHTETR"/>
</dbReference>
<reference evidence="4 5" key="1">
    <citation type="journal article" date="2015" name="BMC Genomics">
        <title>Comparative genomics and metabolic profiling of the genus Lysobacter.</title>
        <authorList>
            <person name="de Bruijn I."/>
            <person name="Cheng X."/>
            <person name="de Jager V."/>
            <person name="Exposito R.G."/>
            <person name="Watrous J."/>
            <person name="Patel N."/>
            <person name="Postma J."/>
            <person name="Dorrestein P.C."/>
            <person name="Kobayashi D."/>
            <person name="Raaijmakers J.M."/>
        </authorList>
    </citation>
    <scope>NUCLEOTIDE SEQUENCE [LARGE SCALE GENOMIC DNA]</scope>
    <source>
        <strain evidence="4 5">76</strain>
    </source>
</reference>
<dbReference type="GO" id="GO:0003700">
    <property type="term" value="F:DNA-binding transcription factor activity"/>
    <property type="evidence" value="ECO:0007669"/>
    <property type="project" value="TreeGrafter"/>
</dbReference>
<evidence type="ECO:0000256" key="1">
    <source>
        <dbReference type="ARBA" id="ARBA00023125"/>
    </source>
</evidence>
<proteinExistence type="predicted"/>
<dbReference type="Gene3D" id="1.10.357.10">
    <property type="entry name" value="Tetracycline Repressor, domain 2"/>
    <property type="match status" value="1"/>
</dbReference>
<dbReference type="InterPro" id="IPR009057">
    <property type="entry name" value="Homeodomain-like_sf"/>
</dbReference>